<evidence type="ECO:0000259" key="1">
    <source>
        <dbReference type="Pfam" id="PF14529"/>
    </source>
</evidence>
<keyword evidence="3" id="KW-1185">Reference proteome</keyword>
<protein>
    <submittedName>
        <fullName evidence="2">DNase I-like protein</fullName>
    </submittedName>
</protein>
<dbReference type="InterPro" id="IPR005135">
    <property type="entry name" value="Endo/exonuclease/phosphatase"/>
</dbReference>
<dbReference type="Pfam" id="PF14529">
    <property type="entry name" value="Exo_endo_phos_2"/>
    <property type="match status" value="1"/>
</dbReference>
<dbReference type="SUPFAM" id="SSF56219">
    <property type="entry name" value="DNase I-like"/>
    <property type="match status" value="1"/>
</dbReference>
<dbReference type="EMBL" id="ML977141">
    <property type="protein sequence ID" value="KAF1990772.1"/>
    <property type="molecule type" value="Genomic_DNA"/>
</dbReference>
<accession>A0A6G1HCJ4</accession>
<reference evidence="2" key="1">
    <citation type="journal article" date="2020" name="Stud. Mycol.">
        <title>101 Dothideomycetes genomes: a test case for predicting lifestyles and emergence of pathogens.</title>
        <authorList>
            <person name="Haridas S."/>
            <person name="Albert R."/>
            <person name="Binder M."/>
            <person name="Bloem J."/>
            <person name="Labutti K."/>
            <person name="Salamov A."/>
            <person name="Andreopoulos B."/>
            <person name="Baker S."/>
            <person name="Barry K."/>
            <person name="Bills G."/>
            <person name="Bluhm B."/>
            <person name="Cannon C."/>
            <person name="Castanera R."/>
            <person name="Culley D."/>
            <person name="Daum C."/>
            <person name="Ezra D."/>
            <person name="Gonzalez J."/>
            <person name="Henrissat B."/>
            <person name="Kuo A."/>
            <person name="Liang C."/>
            <person name="Lipzen A."/>
            <person name="Lutzoni F."/>
            <person name="Magnuson J."/>
            <person name="Mondo S."/>
            <person name="Nolan M."/>
            <person name="Ohm R."/>
            <person name="Pangilinan J."/>
            <person name="Park H.-J."/>
            <person name="Ramirez L."/>
            <person name="Alfaro M."/>
            <person name="Sun H."/>
            <person name="Tritt A."/>
            <person name="Yoshinaga Y."/>
            <person name="Zwiers L.-H."/>
            <person name="Turgeon B."/>
            <person name="Goodwin S."/>
            <person name="Spatafora J."/>
            <person name="Crous P."/>
            <person name="Grigoriev I."/>
        </authorList>
    </citation>
    <scope>NUCLEOTIDE SEQUENCE</scope>
    <source>
        <strain evidence="2">CBS 113979</strain>
    </source>
</reference>
<dbReference type="AlphaFoldDB" id="A0A6G1HCJ4"/>
<proteinExistence type="predicted"/>
<dbReference type="OrthoDB" id="3695143at2759"/>
<evidence type="ECO:0000313" key="3">
    <source>
        <dbReference type="Proteomes" id="UP000800041"/>
    </source>
</evidence>
<dbReference type="Proteomes" id="UP000800041">
    <property type="component" value="Unassembled WGS sequence"/>
</dbReference>
<evidence type="ECO:0000313" key="2">
    <source>
        <dbReference type="EMBL" id="KAF1990772.1"/>
    </source>
</evidence>
<dbReference type="InterPro" id="IPR036691">
    <property type="entry name" value="Endo/exonu/phosph_ase_sf"/>
</dbReference>
<gene>
    <name evidence="2" type="ORF">K402DRAFT_203382</name>
</gene>
<dbReference type="Gene3D" id="3.60.10.10">
    <property type="entry name" value="Endonuclease/exonuclease/phosphatase"/>
    <property type="match status" value="1"/>
</dbReference>
<dbReference type="GO" id="GO:0003824">
    <property type="term" value="F:catalytic activity"/>
    <property type="evidence" value="ECO:0007669"/>
    <property type="project" value="InterPro"/>
</dbReference>
<organism evidence="2 3">
    <name type="scientific">Aulographum hederae CBS 113979</name>
    <dbReference type="NCBI Taxonomy" id="1176131"/>
    <lineage>
        <taxon>Eukaryota</taxon>
        <taxon>Fungi</taxon>
        <taxon>Dikarya</taxon>
        <taxon>Ascomycota</taxon>
        <taxon>Pezizomycotina</taxon>
        <taxon>Dothideomycetes</taxon>
        <taxon>Pleosporomycetidae</taxon>
        <taxon>Aulographales</taxon>
        <taxon>Aulographaceae</taxon>
    </lineage>
</organism>
<name>A0A6G1HCJ4_9PEZI</name>
<sequence length="233" mass="26181">MEIDAIIQNQLAQNPTQSYPMTDTNILQYNCGNSNGDKAKPGFDSIDPSRFPILAIQEPMVTERNPGYTYTPRNYRTSRPVSLGMRVVFMIHDKVPLTAWKHVSATDYTELLQVSLNGTDLQIINIYSPPGPPSAPTIDKWEELEQVLRQTKPGNLLLIGDLNCHHPAWGGRRIDPEPRADHLIKRLERFQLTLLNQPGTATWGRGGRDSTIDLGFATPGLIPMVMKYKPHPE</sequence>
<feature type="domain" description="Endonuclease/exonuclease/phosphatase" evidence="1">
    <location>
        <begin position="122"/>
        <end position="225"/>
    </location>
</feature>